<accession>A0A9P1MVG4</accession>
<dbReference type="PROSITE" id="PS50144">
    <property type="entry name" value="MATH"/>
    <property type="match status" value="1"/>
</dbReference>
<dbReference type="AlphaFoldDB" id="A0A9P1MVG4"/>
<dbReference type="Gene3D" id="3.30.710.10">
    <property type="entry name" value="Potassium Channel Kv1.1, Chain A"/>
    <property type="match status" value="1"/>
</dbReference>
<dbReference type="PANTHER" id="PTHR47022:SF1">
    <property type="entry name" value="BTB AND MATH DOMAIN-CONTAINING PROTEIN 36-RELATED"/>
    <property type="match status" value="1"/>
</dbReference>
<dbReference type="InterPro" id="IPR000210">
    <property type="entry name" value="BTB/POZ_dom"/>
</dbReference>
<protein>
    <recommendedName>
        <fullName evidence="5">BTB domain-containing protein</fullName>
    </recommendedName>
</protein>
<dbReference type="Pfam" id="PF22486">
    <property type="entry name" value="MATH_2"/>
    <property type="match status" value="1"/>
</dbReference>
<dbReference type="PANTHER" id="PTHR47022">
    <property type="entry name" value="BTB AND MATH DOMAIN-CONTAINING PROTEIN 36-RELATED"/>
    <property type="match status" value="1"/>
</dbReference>
<evidence type="ECO:0000259" key="2">
    <source>
        <dbReference type="PROSITE" id="PS50144"/>
    </source>
</evidence>
<keyword evidence="4" id="KW-1185">Reference proteome</keyword>
<dbReference type="EMBL" id="CANHGI010000001">
    <property type="protein sequence ID" value="CAI5440288.1"/>
    <property type="molecule type" value="Genomic_DNA"/>
</dbReference>
<feature type="domain" description="BTB" evidence="1">
    <location>
        <begin position="147"/>
        <end position="212"/>
    </location>
</feature>
<evidence type="ECO:0008006" key="5">
    <source>
        <dbReference type="Google" id="ProtNLM"/>
    </source>
</evidence>
<evidence type="ECO:0000313" key="4">
    <source>
        <dbReference type="Proteomes" id="UP001152747"/>
    </source>
</evidence>
<dbReference type="CDD" id="cd00121">
    <property type="entry name" value="MATH"/>
    <property type="match status" value="1"/>
</dbReference>
<dbReference type="PROSITE" id="PS50097">
    <property type="entry name" value="BTB"/>
    <property type="match status" value="1"/>
</dbReference>
<dbReference type="SUPFAM" id="SSF54695">
    <property type="entry name" value="POZ domain"/>
    <property type="match status" value="1"/>
</dbReference>
<gene>
    <name evidence="3" type="ORF">CAMP_LOCUS2925</name>
</gene>
<dbReference type="SMART" id="SM00061">
    <property type="entry name" value="MATH"/>
    <property type="match status" value="1"/>
</dbReference>
<reference evidence="3" key="1">
    <citation type="submission" date="2022-11" db="EMBL/GenBank/DDBJ databases">
        <authorList>
            <person name="Kikuchi T."/>
        </authorList>
    </citation>
    <scope>NUCLEOTIDE SEQUENCE</scope>
    <source>
        <strain evidence="3">PS1010</strain>
    </source>
</reference>
<dbReference type="CDD" id="cd18186">
    <property type="entry name" value="BTB_POZ_ZBTB_KLHL-like"/>
    <property type="match status" value="1"/>
</dbReference>
<sequence>MNPFVSNGNKLKWKFENVKELDENGRFSDKFEIRPTKWKINVRKNMENDVKYLAVFFYYAGDNANEKQWICQTNRTMKLINQSENGKDVFATSSMCYSNNSDTWGYPKLYKWDDLMKDGYMKNDSIIIDVDFSFKYYDFSKNIPNLTDITFKVEDIEFHTSKAVLCMQSEYFYDLFINKKHEETVIEIEDVNLDDFRFFLASFYPLFESVEDKNYGKLIELAEKYKVPTLHKNCEQYLLKDVKISLEKKLEYADKYDYYDLMKHCIQSLDNAQKIKNIQKSVEFHNFKESTKLMIMTRILDFY</sequence>
<dbReference type="SMART" id="SM00225">
    <property type="entry name" value="BTB"/>
    <property type="match status" value="1"/>
</dbReference>
<dbReference type="Gene3D" id="2.60.210.10">
    <property type="entry name" value="Apoptosis, Tumor Necrosis Factor Receptor Associated Protein 2, Chain A"/>
    <property type="match status" value="1"/>
</dbReference>
<feature type="domain" description="MATH" evidence="2">
    <location>
        <begin position="8"/>
        <end position="132"/>
    </location>
</feature>
<evidence type="ECO:0000313" key="3">
    <source>
        <dbReference type="EMBL" id="CAI5440288.1"/>
    </source>
</evidence>
<dbReference type="Pfam" id="PF00651">
    <property type="entry name" value="BTB"/>
    <property type="match status" value="1"/>
</dbReference>
<proteinExistence type="predicted"/>
<dbReference type="Proteomes" id="UP001152747">
    <property type="component" value="Unassembled WGS sequence"/>
</dbReference>
<dbReference type="InterPro" id="IPR002083">
    <property type="entry name" value="MATH/TRAF_dom"/>
</dbReference>
<dbReference type="SUPFAM" id="SSF49599">
    <property type="entry name" value="TRAF domain-like"/>
    <property type="match status" value="1"/>
</dbReference>
<name>A0A9P1MVG4_9PELO</name>
<dbReference type="InterPro" id="IPR008974">
    <property type="entry name" value="TRAF-like"/>
</dbReference>
<comment type="caution">
    <text evidence="3">The sequence shown here is derived from an EMBL/GenBank/DDBJ whole genome shotgun (WGS) entry which is preliminary data.</text>
</comment>
<organism evidence="3 4">
    <name type="scientific">Caenorhabditis angaria</name>
    <dbReference type="NCBI Taxonomy" id="860376"/>
    <lineage>
        <taxon>Eukaryota</taxon>
        <taxon>Metazoa</taxon>
        <taxon>Ecdysozoa</taxon>
        <taxon>Nematoda</taxon>
        <taxon>Chromadorea</taxon>
        <taxon>Rhabditida</taxon>
        <taxon>Rhabditina</taxon>
        <taxon>Rhabditomorpha</taxon>
        <taxon>Rhabditoidea</taxon>
        <taxon>Rhabditidae</taxon>
        <taxon>Peloderinae</taxon>
        <taxon>Caenorhabditis</taxon>
    </lineage>
</organism>
<dbReference type="OrthoDB" id="6046119at2759"/>
<dbReference type="InterPro" id="IPR011333">
    <property type="entry name" value="SKP1/BTB/POZ_sf"/>
</dbReference>
<evidence type="ECO:0000259" key="1">
    <source>
        <dbReference type="PROSITE" id="PS50097"/>
    </source>
</evidence>